<accession>A0ABX8WV47</accession>
<reference evidence="1 2" key="1">
    <citation type="journal article" date="2022" name="J. Am. Chem. Soc.">
        <title>Biosynthesis of Guanitoxin Enables Global Environmental Detection in Freshwater Cyanobacteria.</title>
        <authorList>
            <person name="Lima S.T."/>
            <person name="Fallon T.R."/>
            <person name="Cordoza J.L."/>
            <person name="Chekan J.R."/>
            <person name="Delbaje E."/>
            <person name="Hopiavuori A.R."/>
            <person name="Alvarenga D.O."/>
            <person name="Wood S.M."/>
            <person name="Luhavaya H."/>
            <person name="Baumgartner J.T."/>
            <person name="Dorr F.A."/>
            <person name="Etchegaray A."/>
            <person name="Pinto E."/>
            <person name="McKinnie S.M.K."/>
            <person name="Fiore M.F."/>
            <person name="Moore B.S."/>
        </authorList>
    </citation>
    <scope>NUCLEOTIDE SEQUENCE [LARGE SCALE GENOMIC DNA]</scope>
    <source>
        <strain evidence="1 2">ITEP-024</strain>
    </source>
</reference>
<dbReference type="Proteomes" id="UP000826540">
    <property type="component" value="Chromosome"/>
</dbReference>
<organism evidence="1 2">
    <name type="scientific">Sphaerospermopsis torques-reginae ITEP-024</name>
    <dbReference type="NCBI Taxonomy" id="984208"/>
    <lineage>
        <taxon>Bacteria</taxon>
        <taxon>Bacillati</taxon>
        <taxon>Cyanobacteriota</taxon>
        <taxon>Cyanophyceae</taxon>
        <taxon>Nostocales</taxon>
        <taxon>Aphanizomenonaceae</taxon>
        <taxon>Sphaerospermopsis</taxon>
        <taxon>Sphaerospermopsis torques-reginae</taxon>
    </lineage>
</organism>
<evidence type="ECO:0000313" key="2">
    <source>
        <dbReference type="Proteomes" id="UP000826540"/>
    </source>
</evidence>
<dbReference type="InterPro" id="IPR025591">
    <property type="entry name" value="RloB"/>
</dbReference>
<dbReference type="Pfam" id="PF13707">
    <property type="entry name" value="RloB"/>
    <property type="match status" value="1"/>
</dbReference>
<keyword evidence="2" id="KW-1185">Reference proteome</keyword>
<evidence type="ECO:0000313" key="1">
    <source>
        <dbReference type="EMBL" id="QYX30289.1"/>
    </source>
</evidence>
<dbReference type="RefSeq" id="WP_220608503.1">
    <property type="nucleotide sequence ID" value="NZ_CP080598.1"/>
</dbReference>
<name>A0ABX8WV47_9CYAN</name>
<gene>
    <name evidence="1" type="ORF">K2F26_15255</name>
</gene>
<proteinExistence type="predicted"/>
<sequence length="214" mass="25114">MARKLERRQPSRKITQKILIACEGSKTEPIYFNSIRNDLRSPTLEIIVLPPQKKTDPGNIIERLIEERQKMKNEKRWTTNDTAWAVFDGDEHIERSRENWQNAINRANTQKINLSITNPCFELWYLIHFQDHLSQINRDKLLNLLNKHIPEYDKSMSLFPKPLKSLTETAIQRAEKIAKQIEREELYKYSNPCCSDLPKLISSLLGLKNSNIQS</sequence>
<dbReference type="EMBL" id="CP080598">
    <property type="protein sequence ID" value="QYX30289.1"/>
    <property type="molecule type" value="Genomic_DNA"/>
</dbReference>
<protein>
    <submittedName>
        <fullName evidence="1">RloB family protein</fullName>
    </submittedName>
</protein>